<reference evidence="1" key="1">
    <citation type="journal article" date="2020" name="Fungal Divers.">
        <title>Resolving the Mortierellaceae phylogeny through synthesis of multi-gene phylogenetics and phylogenomics.</title>
        <authorList>
            <person name="Vandepol N."/>
            <person name="Liber J."/>
            <person name="Desiro A."/>
            <person name="Na H."/>
            <person name="Kennedy M."/>
            <person name="Barry K."/>
            <person name="Grigoriev I.V."/>
            <person name="Miller A.N."/>
            <person name="O'Donnell K."/>
            <person name="Stajich J.E."/>
            <person name="Bonito G."/>
        </authorList>
    </citation>
    <scope>NUCLEOTIDE SEQUENCE</scope>
    <source>
        <strain evidence="1">NRRL 2769</strain>
    </source>
</reference>
<name>A0A9P6T376_9FUNG</name>
<dbReference type="AlphaFoldDB" id="A0A9P6T376"/>
<keyword evidence="2" id="KW-1185">Reference proteome</keyword>
<gene>
    <name evidence="1" type="ORF">BGZ80_002245</name>
</gene>
<evidence type="ECO:0000313" key="1">
    <source>
        <dbReference type="EMBL" id="KAG0021506.1"/>
    </source>
</evidence>
<organism evidence="1 2">
    <name type="scientific">Entomortierella chlamydospora</name>
    <dbReference type="NCBI Taxonomy" id="101097"/>
    <lineage>
        <taxon>Eukaryota</taxon>
        <taxon>Fungi</taxon>
        <taxon>Fungi incertae sedis</taxon>
        <taxon>Mucoromycota</taxon>
        <taxon>Mortierellomycotina</taxon>
        <taxon>Mortierellomycetes</taxon>
        <taxon>Mortierellales</taxon>
        <taxon>Mortierellaceae</taxon>
        <taxon>Entomortierella</taxon>
    </lineage>
</organism>
<sequence length="117" mass="12826">MVRSFIFTAASPATAPFISTSHAVPVHRRDYEQTAALISDTEYCVFLPPQRGSNIADNEDRTIVFCNVLIETALNAGIISHGLIQSVHFVENTEDGWIQITGRLDPSAYDLSSDDQG</sequence>
<evidence type="ECO:0000313" key="2">
    <source>
        <dbReference type="Proteomes" id="UP000703661"/>
    </source>
</evidence>
<protein>
    <submittedName>
        <fullName evidence="1">Uncharacterized protein</fullName>
    </submittedName>
</protein>
<accession>A0A9P6T376</accession>
<dbReference type="EMBL" id="JAAAID010000155">
    <property type="protein sequence ID" value="KAG0021506.1"/>
    <property type="molecule type" value="Genomic_DNA"/>
</dbReference>
<dbReference type="Proteomes" id="UP000703661">
    <property type="component" value="Unassembled WGS sequence"/>
</dbReference>
<proteinExistence type="predicted"/>
<comment type="caution">
    <text evidence="1">The sequence shown here is derived from an EMBL/GenBank/DDBJ whole genome shotgun (WGS) entry which is preliminary data.</text>
</comment>